<accession>A0A382YKE5</accession>
<organism evidence="2">
    <name type="scientific">marine metagenome</name>
    <dbReference type="NCBI Taxonomy" id="408172"/>
    <lineage>
        <taxon>unclassified sequences</taxon>
        <taxon>metagenomes</taxon>
        <taxon>ecological metagenomes</taxon>
    </lineage>
</organism>
<feature type="non-terminal residue" evidence="2">
    <location>
        <position position="32"/>
    </location>
</feature>
<dbReference type="AlphaFoldDB" id="A0A382YKE5"/>
<evidence type="ECO:0000313" key="2">
    <source>
        <dbReference type="EMBL" id="SVD83733.1"/>
    </source>
</evidence>
<feature type="compositionally biased region" description="Polar residues" evidence="1">
    <location>
        <begin position="1"/>
        <end position="11"/>
    </location>
</feature>
<dbReference type="EMBL" id="UINC01176551">
    <property type="protein sequence ID" value="SVD83733.1"/>
    <property type="molecule type" value="Genomic_DNA"/>
</dbReference>
<feature type="region of interest" description="Disordered" evidence="1">
    <location>
        <begin position="1"/>
        <end position="32"/>
    </location>
</feature>
<sequence>MSKTSVSSTAQEAEPLRDRNLEAFGKYQPDIH</sequence>
<reference evidence="2" key="1">
    <citation type="submission" date="2018-05" db="EMBL/GenBank/DDBJ databases">
        <authorList>
            <person name="Lanie J.A."/>
            <person name="Ng W.-L."/>
            <person name="Kazmierczak K.M."/>
            <person name="Andrzejewski T.M."/>
            <person name="Davidsen T.M."/>
            <person name="Wayne K.J."/>
            <person name="Tettelin H."/>
            <person name="Glass J.I."/>
            <person name="Rusch D."/>
            <person name="Podicherti R."/>
            <person name="Tsui H.-C.T."/>
            <person name="Winkler M.E."/>
        </authorList>
    </citation>
    <scope>NUCLEOTIDE SEQUENCE</scope>
</reference>
<proteinExistence type="predicted"/>
<gene>
    <name evidence="2" type="ORF">METZ01_LOCUS436587</name>
</gene>
<evidence type="ECO:0000256" key="1">
    <source>
        <dbReference type="SAM" id="MobiDB-lite"/>
    </source>
</evidence>
<name>A0A382YKE5_9ZZZZ</name>
<protein>
    <submittedName>
        <fullName evidence="2">Uncharacterized protein</fullName>
    </submittedName>
</protein>